<organism evidence="2 3">
    <name type="scientific">Apostasia shenzhenica</name>
    <dbReference type="NCBI Taxonomy" id="1088818"/>
    <lineage>
        <taxon>Eukaryota</taxon>
        <taxon>Viridiplantae</taxon>
        <taxon>Streptophyta</taxon>
        <taxon>Embryophyta</taxon>
        <taxon>Tracheophyta</taxon>
        <taxon>Spermatophyta</taxon>
        <taxon>Magnoliopsida</taxon>
        <taxon>Liliopsida</taxon>
        <taxon>Asparagales</taxon>
        <taxon>Orchidaceae</taxon>
        <taxon>Apostasioideae</taxon>
        <taxon>Apostasia</taxon>
    </lineage>
</organism>
<evidence type="ECO:0000256" key="1">
    <source>
        <dbReference type="SAM" id="MobiDB-lite"/>
    </source>
</evidence>
<dbReference type="OrthoDB" id="1892825at2759"/>
<gene>
    <name evidence="2" type="ORF">AXF42_Ash003779</name>
</gene>
<dbReference type="InterPro" id="IPR038823">
    <property type="entry name" value="MED2_plant"/>
</dbReference>
<feature type="region of interest" description="Disordered" evidence="1">
    <location>
        <begin position="1"/>
        <end position="22"/>
    </location>
</feature>
<name>A0A2I0AHW6_9ASPA</name>
<dbReference type="Proteomes" id="UP000236161">
    <property type="component" value="Unassembled WGS sequence"/>
</dbReference>
<sequence>MADVGPNSGYKPGPDFEEDSRDPIFPISLTDSTELWLIQWPLNQVVSIKLLFWFLF</sequence>
<evidence type="ECO:0000313" key="2">
    <source>
        <dbReference type="EMBL" id="PKA55142.1"/>
    </source>
</evidence>
<evidence type="ECO:0000313" key="3">
    <source>
        <dbReference type="Proteomes" id="UP000236161"/>
    </source>
</evidence>
<keyword evidence="3" id="KW-1185">Reference proteome</keyword>
<reference evidence="2 3" key="1">
    <citation type="journal article" date="2017" name="Nature">
        <title>The Apostasia genome and the evolution of orchids.</title>
        <authorList>
            <person name="Zhang G.Q."/>
            <person name="Liu K.W."/>
            <person name="Li Z."/>
            <person name="Lohaus R."/>
            <person name="Hsiao Y.Y."/>
            <person name="Niu S.C."/>
            <person name="Wang J.Y."/>
            <person name="Lin Y.C."/>
            <person name="Xu Q."/>
            <person name="Chen L.J."/>
            <person name="Yoshida K."/>
            <person name="Fujiwara S."/>
            <person name="Wang Z.W."/>
            <person name="Zhang Y.Q."/>
            <person name="Mitsuda N."/>
            <person name="Wang M."/>
            <person name="Liu G.H."/>
            <person name="Pecoraro L."/>
            <person name="Huang H.X."/>
            <person name="Xiao X.J."/>
            <person name="Lin M."/>
            <person name="Wu X.Y."/>
            <person name="Wu W.L."/>
            <person name="Chen Y.Y."/>
            <person name="Chang S.B."/>
            <person name="Sakamoto S."/>
            <person name="Ohme-Takagi M."/>
            <person name="Yagi M."/>
            <person name="Zeng S.J."/>
            <person name="Shen C.Y."/>
            <person name="Yeh C.M."/>
            <person name="Luo Y.B."/>
            <person name="Tsai W.C."/>
            <person name="Van de Peer Y."/>
            <person name="Liu Z.J."/>
        </authorList>
    </citation>
    <scope>NUCLEOTIDE SEQUENCE [LARGE SCALE GENOMIC DNA]</scope>
    <source>
        <strain evidence="3">cv. Shenzhen</strain>
        <tissue evidence="2">Stem</tissue>
    </source>
</reference>
<dbReference type="EMBL" id="KZ451980">
    <property type="protein sequence ID" value="PKA55142.1"/>
    <property type="molecule type" value="Genomic_DNA"/>
</dbReference>
<proteinExistence type="predicted"/>
<protein>
    <submittedName>
        <fullName evidence="2">Uncharacterized protein</fullName>
    </submittedName>
</protein>
<dbReference type="PANTHER" id="PTHR36407">
    <property type="entry name" value="MEDIATOR-ASSOCIATED PROTEIN 2"/>
    <property type="match status" value="1"/>
</dbReference>
<accession>A0A2I0AHW6</accession>
<dbReference type="PANTHER" id="PTHR36407:SF1">
    <property type="entry name" value="MEDIATOR-ASSOCIATED PROTEIN 2"/>
    <property type="match status" value="1"/>
</dbReference>
<dbReference type="AlphaFoldDB" id="A0A2I0AHW6"/>